<dbReference type="InterPro" id="IPR020059">
    <property type="entry name" value="Glu/Gln-tRNA-synth_Ib_codon-bd"/>
</dbReference>
<evidence type="ECO:0000256" key="8">
    <source>
        <dbReference type="ARBA" id="ARBA00048270"/>
    </source>
</evidence>
<evidence type="ECO:0000313" key="14">
    <source>
        <dbReference type="EMBL" id="RRB18203.1"/>
    </source>
</evidence>
<evidence type="ECO:0000256" key="2">
    <source>
        <dbReference type="ARBA" id="ARBA00022490"/>
    </source>
</evidence>
<dbReference type="InterPro" id="IPR020058">
    <property type="entry name" value="Glu/Gln-tRNA-synth_Ib_cat-dom"/>
</dbReference>
<evidence type="ECO:0000256" key="7">
    <source>
        <dbReference type="ARBA" id="ARBA00023146"/>
    </source>
</evidence>
<dbReference type="PANTHER" id="PTHR43097">
    <property type="entry name" value="GLUTAMINE-TRNA LIGASE"/>
    <property type="match status" value="1"/>
</dbReference>
<evidence type="ECO:0000259" key="11">
    <source>
        <dbReference type="Pfam" id="PF00749"/>
    </source>
</evidence>
<dbReference type="InterPro" id="IPR020056">
    <property type="entry name" value="Rbsml_bL25/Gln-tRNA_synth_N"/>
</dbReference>
<evidence type="ECO:0000256" key="3">
    <source>
        <dbReference type="ARBA" id="ARBA00022598"/>
    </source>
</evidence>
<evidence type="ECO:0000259" key="12">
    <source>
        <dbReference type="Pfam" id="PF03950"/>
    </source>
</evidence>
<dbReference type="Pfam" id="PF20974">
    <property type="entry name" value="tRNA-synt_1c_C2"/>
    <property type="match status" value="1"/>
</dbReference>
<dbReference type="InterPro" id="IPR014729">
    <property type="entry name" value="Rossmann-like_a/b/a_fold"/>
</dbReference>
<dbReference type="Pfam" id="PF00749">
    <property type="entry name" value="tRNA-synt_1c"/>
    <property type="match status" value="1"/>
</dbReference>
<feature type="domain" description="Glutamyl/glutaminyl-tRNA synthetase class Ib anti-codon binding" evidence="12">
    <location>
        <begin position="359"/>
        <end position="459"/>
    </location>
</feature>
<gene>
    <name evidence="9" type="primary">glnS</name>
    <name evidence="14" type="ORF">EHT87_07990</name>
</gene>
<dbReference type="FunFam" id="3.90.800.10:FF:000001">
    <property type="entry name" value="Glutamine--tRNA ligase"/>
    <property type="match status" value="1"/>
</dbReference>
<keyword evidence="5 9" id="KW-0067">ATP-binding</keyword>
<dbReference type="Gene3D" id="3.40.50.620">
    <property type="entry name" value="HUPs"/>
    <property type="match status" value="1"/>
</dbReference>
<dbReference type="Gene3D" id="2.40.240.10">
    <property type="entry name" value="Ribosomal Protein L25, Chain P"/>
    <property type="match status" value="2"/>
</dbReference>
<keyword evidence="7 9" id="KW-0030">Aminoacyl-tRNA synthetase</keyword>
<dbReference type="RefSeq" id="WP_124905561.1">
    <property type="nucleotide sequence ID" value="NZ_RQJP01000001.1"/>
</dbReference>
<dbReference type="Pfam" id="PF03950">
    <property type="entry name" value="tRNA-synt_1c_C"/>
    <property type="match status" value="1"/>
</dbReference>
<evidence type="ECO:0000259" key="13">
    <source>
        <dbReference type="Pfam" id="PF20974"/>
    </source>
</evidence>
<comment type="subcellular location">
    <subcellularLocation>
        <location evidence="9">Cytoplasm</location>
    </subcellularLocation>
</comment>
<dbReference type="GO" id="GO:0005524">
    <property type="term" value="F:ATP binding"/>
    <property type="evidence" value="ECO:0007669"/>
    <property type="project" value="UniProtKB-UniRule"/>
</dbReference>
<keyword evidence="2 9" id="KW-0963">Cytoplasm</keyword>
<protein>
    <recommendedName>
        <fullName evidence="9">Glutamine--tRNA ligase</fullName>
        <ecNumber evidence="9">6.1.1.18</ecNumber>
    </recommendedName>
    <alternativeName>
        <fullName evidence="9">Glutaminyl-tRNA synthetase</fullName>
        <shortName evidence="9">GlnRS</shortName>
    </alternativeName>
</protein>
<dbReference type="InterPro" id="IPR050132">
    <property type="entry name" value="Gln/Glu-tRNA_Ligase"/>
</dbReference>
<comment type="subunit">
    <text evidence="9">Monomer.</text>
</comment>
<feature type="binding site" evidence="9">
    <location>
        <begin position="55"/>
        <end position="57"/>
    </location>
    <ligand>
        <name>ATP</name>
        <dbReference type="ChEBI" id="CHEBI:30616"/>
    </ligand>
</feature>
<dbReference type="NCBIfam" id="NF011291">
    <property type="entry name" value="PRK14703.1"/>
    <property type="match status" value="1"/>
</dbReference>
<dbReference type="PRINTS" id="PR00987">
    <property type="entry name" value="TRNASYNTHGLU"/>
</dbReference>
<dbReference type="PANTHER" id="PTHR43097:SF5">
    <property type="entry name" value="GLUTAMATE--TRNA LIGASE"/>
    <property type="match status" value="1"/>
</dbReference>
<evidence type="ECO:0000256" key="9">
    <source>
        <dbReference type="HAMAP-Rule" id="MF_00126"/>
    </source>
</evidence>
<keyword evidence="6 9" id="KW-0648">Protein biosynthesis</keyword>
<dbReference type="FunFam" id="1.10.1160.10:FF:000001">
    <property type="entry name" value="Glutamine--tRNA ligase"/>
    <property type="match status" value="1"/>
</dbReference>
<evidence type="ECO:0000256" key="4">
    <source>
        <dbReference type="ARBA" id="ARBA00022741"/>
    </source>
</evidence>
<dbReference type="CDD" id="cd00807">
    <property type="entry name" value="GlnRS_core"/>
    <property type="match status" value="1"/>
</dbReference>
<dbReference type="PROSITE" id="PS00178">
    <property type="entry name" value="AA_TRNA_LIGASE_I"/>
    <property type="match status" value="1"/>
</dbReference>
<feature type="binding site" evidence="9">
    <location>
        <begin position="279"/>
        <end position="280"/>
    </location>
    <ligand>
        <name>ATP</name>
        <dbReference type="ChEBI" id="CHEBI:30616"/>
    </ligand>
</feature>
<sequence length="577" mass="66238">MPEIPKDTDIRIADESARRSDAPAERSLNFIEQIVEEDLASGKNGGRVHTRFPPEPNGYLHIGHAKSICLNFGLADKYGGKTNLRFDDTNPVTEDTEYVESIKADVRWLGFEWENEFYASDYFDQLYSFAEKLIEKGYAYVDDSSAEVIAAQKGTPTEPGKDSPYRTRPVEENLDLFRRMKAGEFPDGAKVLRAKIDMASPNMHFRDPIMYRIKHVHHHRTGDAWCIYPMYDFAHGQSDSIEQITHSLCTLEFVVHRPVYDWYIEKLEIFPSRQIEFARLNLTYTVMSKRKLLQLVNEGHVNGWDDPRMPTIAGLRRRGYTPASIREFADRIGIARRDNLIDVGLLEFCIREELNKTTTRVMAVVDEKPIKVVLTNYPEGQVDEVAIENNPEDPQSGHRMVPFSRELYIERDDFLENPPKKYFRLSPGGMVRLKGAYIIKCEDVVKDADGELLELRCVYIPESRSGSDTSGINVKGTIHWVSVPHAVEAEVRLYDRLLTSEDPSAEEGDFKDFINPKSLEIVRAYVEPTLKTAQPGDRFQFIRKGYFCIDPDSSEVKLVFNRTVTLKDTWAKEQRKS</sequence>
<dbReference type="Proteomes" id="UP000274271">
    <property type="component" value="Unassembled WGS sequence"/>
</dbReference>
<dbReference type="InterPro" id="IPR022861">
    <property type="entry name" value="Gln_tRNA_ligase_bac"/>
</dbReference>
<dbReference type="InterPro" id="IPR011035">
    <property type="entry name" value="Ribosomal_bL25/Gln-tRNA_synth"/>
</dbReference>
<feature type="binding site" evidence="9">
    <location>
        <begin position="287"/>
        <end position="289"/>
    </location>
    <ligand>
        <name>ATP</name>
        <dbReference type="ChEBI" id="CHEBI:30616"/>
    </ligand>
</feature>
<feature type="short sequence motif" description="'HIGH' region" evidence="9">
    <location>
        <begin position="54"/>
        <end position="64"/>
    </location>
</feature>
<dbReference type="OrthoDB" id="9801560at2"/>
<feature type="binding site" evidence="9">
    <location>
        <begin position="61"/>
        <end position="67"/>
    </location>
    <ligand>
        <name>ATP</name>
        <dbReference type="ChEBI" id="CHEBI:30616"/>
    </ligand>
</feature>
<dbReference type="HAMAP" id="MF_00126">
    <property type="entry name" value="Gln_tRNA_synth"/>
    <property type="match status" value="1"/>
</dbReference>
<dbReference type="InterPro" id="IPR000924">
    <property type="entry name" value="Glu/Gln-tRNA-synth"/>
</dbReference>
<comment type="caution">
    <text evidence="14">The sequence shown here is derived from an EMBL/GenBank/DDBJ whole genome shotgun (WGS) entry which is preliminary data.</text>
</comment>
<evidence type="ECO:0000256" key="1">
    <source>
        <dbReference type="ARBA" id="ARBA00005594"/>
    </source>
</evidence>
<comment type="caution">
    <text evidence="9">Lacks conserved residue(s) required for the propagation of feature annotation.</text>
</comment>
<dbReference type="GO" id="GO:0006425">
    <property type="term" value="P:glutaminyl-tRNA aminoacylation"/>
    <property type="evidence" value="ECO:0007669"/>
    <property type="project" value="UniProtKB-UniRule"/>
</dbReference>
<evidence type="ECO:0000256" key="5">
    <source>
        <dbReference type="ARBA" id="ARBA00022840"/>
    </source>
</evidence>
<keyword evidence="3 9" id="KW-0436">Ligase</keyword>
<feature type="binding site" evidence="9">
    <location>
        <position position="250"/>
    </location>
    <ligand>
        <name>ATP</name>
        <dbReference type="ChEBI" id="CHEBI:30616"/>
    </ligand>
</feature>
<dbReference type="AlphaFoldDB" id="A0A3P1CY25"/>
<dbReference type="InterPro" id="IPR049437">
    <property type="entry name" value="tRNA-synt_1c_C2"/>
</dbReference>
<evidence type="ECO:0000313" key="15">
    <source>
        <dbReference type="Proteomes" id="UP000274271"/>
    </source>
</evidence>
<dbReference type="SUPFAM" id="SSF50715">
    <property type="entry name" value="Ribosomal protein L25-like"/>
    <property type="match status" value="1"/>
</dbReference>
<evidence type="ECO:0000256" key="6">
    <source>
        <dbReference type="ARBA" id="ARBA00022917"/>
    </source>
</evidence>
<accession>A0A3P1CY25</accession>
<dbReference type="FunFam" id="3.40.50.620:FF:000037">
    <property type="entry name" value="Glutamine--tRNA ligase cytoplasmic"/>
    <property type="match status" value="1"/>
</dbReference>
<feature type="binding site" evidence="9">
    <location>
        <position position="231"/>
    </location>
    <ligand>
        <name>L-glutamine</name>
        <dbReference type="ChEBI" id="CHEBI:58359"/>
    </ligand>
</feature>
<dbReference type="InterPro" id="IPR004514">
    <property type="entry name" value="Gln-tRNA-synth"/>
</dbReference>
<dbReference type="NCBIfam" id="TIGR00440">
    <property type="entry name" value="glnS"/>
    <property type="match status" value="1"/>
</dbReference>
<dbReference type="EC" id="6.1.1.18" evidence="9"/>
<evidence type="ECO:0000256" key="10">
    <source>
        <dbReference type="RuleBase" id="RU363037"/>
    </source>
</evidence>
<feature type="binding site" evidence="9">
    <location>
        <position position="87"/>
    </location>
    <ligand>
        <name>L-glutamine</name>
        <dbReference type="ChEBI" id="CHEBI:58359"/>
    </ligand>
</feature>
<keyword evidence="15" id="KW-1185">Reference proteome</keyword>
<keyword evidence="4 9" id="KW-0547">Nucleotide-binding</keyword>
<dbReference type="EMBL" id="RQJP01000001">
    <property type="protein sequence ID" value="RRB18203.1"/>
    <property type="molecule type" value="Genomic_DNA"/>
</dbReference>
<dbReference type="GO" id="GO:0005829">
    <property type="term" value="C:cytosol"/>
    <property type="evidence" value="ECO:0007669"/>
    <property type="project" value="TreeGrafter"/>
</dbReference>
<dbReference type="SUPFAM" id="SSF52374">
    <property type="entry name" value="Nucleotidylyl transferase"/>
    <property type="match status" value="1"/>
</dbReference>
<comment type="catalytic activity">
    <reaction evidence="8 9">
        <text>tRNA(Gln) + L-glutamine + ATP = L-glutaminyl-tRNA(Gln) + AMP + diphosphate</text>
        <dbReference type="Rhea" id="RHEA:20121"/>
        <dbReference type="Rhea" id="RHEA-COMP:9662"/>
        <dbReference type="Rhea" id="RHEA-COMP:9681"/>
        <dbReference type="ChEBI" id="CHEBI:30616"/>
        <dbReference type="ChEBI" id="CHEBI:33019"/>
        <dbReference type="ChEBI" id="CHEBI:58359"/>
        <dbReference type="ChEBI" id="CHEBI:78442"/>
        <dbReference type="ChEBI" id="CHEBI:78521"/>
        <dbReference type="ChEBI" id="CHEBI:456215"/>
        <dbReference type="EC" id="6.1.1.18"/>
    </reaction>
</comment>
<proteinExistence type="inferred from homology"/>
<dbReference type="InterPro" id="IPR001412">
    <property type="entry name" value="aa-tRNA-synth_I_CS"/>
</dbReference>
<name>A0A3P1CY25_9BACT</name>
<organism evidence="14 15">
    <name type="scientific">Larkinella knui</name>
    <dbReference type="NCBI Taxonomy" id="2025310"/>
    <lineage>
        <taxon>Bacteria</taxon>
        <taxon>Pseudomonadati</taxon>
        <taxon>Bacteroidota</taxon>
        <taxon>Cytophagia</taxon>
        <taxon>Cytophagales</taxon>
        <taxon>Spirosomataceae</taxon>
        <taxon>Larkinella</taxon>
    </lineage>
</organism>
<dbReference type="GO" id="GO:0004819">
    <property type="term" value="F:glutamine-tRNA ligase activity"/>
    <property type="evidence" value="ECO:0007669"/>
    <property type="project" value="UniProtKB-UniRule"/>
</dbReference>
<feature type="domain" description="Glutamyl/glutaminyl-tRNA synthetase class Ib catalytic" evidence="11">
    <location>
        <begin position="48"/>
        <end position="355"/>
    </location>
</feature>
<dbReference type="GO" id="GO:0006424">
    <property type="term" value="P:glutamyl-tRNA aminoacylation"/>
    <property type="evidence" value="ECO:0007669"/>
    <property type="project" value="UniProtKB-UniRule"/>
</dbReference>
<comment type="similarity">
    <text evidence="1 9 10">Belongs to the class-I aminoacyl-tRNA synthetase family.</text>
</comment>
<feature type="domain" description="tRNA synthetases class I (E and Q) anti-codon binding" evidence="13">
    <location>
        <begin position="477"/>
        <end position="550"/>
    </location>
</feature>
<reference evidence="14 15" key="1">
    <citation type="submission" date="2018-11" db="EMBL/GenBank/DDBJ databases">
        <authorList>
            <person name="Zhou Z."/>
            <person name="Wang G."/>
        </authorList>
    </citation>
    <scope>NUCLEOTIDE SEQUENCE [LARGE SCALE GENOMIC DNA]</scope>
    <source>
        <strain evidence="14 15">KCTC42998</strain>
    </source>
</reference>
<feature type="short sequence motif" description="'KMSKS' region" evidence="9">
    <location>
        <begin position="286"/>
        <end position="290"/>
    </location>
</feature>